<keyword evidence="6" id="KW-1279">T cell receptor</keyword>
<dbReference type="Proteomes" id="UP000694401">
    <property type="component" value="Unassembled WGS sequence"/>
</dbReference>
<feature type="domain" description="Ig-like" evidence="8">
    <location>
        <begin position="3"/>
        <end position="143"/>
    </location>
</feature>
<evidence type="ECO:0000259" key="8">
    <source>
        <dbReference type="PROSITE" id="PS50835"/>
    </source>
</evidence>
<dbReference type="PANTHER" id="PTHR19343:SF0">
    <property type="entry name" value="T CELL RECEPTOR ALPHA VARIABLE 23_DELTA VARIABLE 6"/>
    <property type="match status" value="1"/>
</dbReference>
<dbReference type="Gene3D" id="2.60.40.10">
    <property type="entry name" value="Immunoglobulins"/>
    <property type="match status" value="1"/>
</dbReference>
<evidence type="ECO:0000313" key="10">
    <source>
        <dbReference type="Proteomes" id="UP000694401"/>
    </source>
</evidence>
<keyword evidence="5" id="KW-0393">Immunoglobulin domain</keyword>
<dbReference type="SUPFAM" id="SSF48726">
    <property type="entry name" value="Immunoglobulin"/>
    <property type="match status" value="1"/>
</dbReference>
<evidence type="ECO:0000256" key="2">
    <source>
        <dbReference type="ARBA" id="ARBA00022859"/>
    </source>
</evidence>
<evidence type="ECO:0000256" key="6">
    <source>
        <dbReference type="ARBA" id="ARBA00043266"/>
    </source>
</evidence>
<dbReference type="CDD" id="cd00099">
    <property type="entry name" value="IgV"/>
    <property type="match status" value="1"/>
</dbReference>
<dbReference type="InterPro" id="IPR051006">
    <property type="entry name" value="TCR_variable_domain"/>
</dbReference>
<sequence length="146" mass="16336">MLPAVPICVSCDHGLFLLSAAVSLAGAASLEQPKELTVREGNPVTIQCTMKDESMRYYSMSWYRQGPSGTQEWIYNEDGTYGQGFQDRFKIRGLKFSSKFPLQILAAKPEDEATYFCRASNTLEQLCSRVNQKPTDGEDRSLSTSF</sequence>
<dbReference type="InterPro" id="IPR013783">
    <property type="entry name" value="Ig-like_fold"/>
</dbReference>
<protein>
    <recommendedName>
        <fullName evidence="8">Ig-like domain-containing protein</fullName>
    </recommendedName>
</protein>
<dbReference type="InterPro" id="IPR013106">
    <property type="entry name" value="Ig_V-set"/>
</dbReference>
<dbReference type="InterPro" id="IPR007110">
    <property type="entry name" value="Ig-like_dom"/>
</dbReference>
<dbReference type="Pfam" id="PF07686">
    <property type="entry name" value="V-set"/>
    <property type="match status" value="1"/>
</dbReference>
<dbReference type="Ensembl" id="ENSZLMT00000016128.1">
    <property type="protein sequence ID" value="ENSZLMP00000015694.1"/>
    <property type="gene ID" value="ENSZLMG00000010922.1"/>
</dbReference>
<evidence type="ECO:0000256" key="4">
    <source>
        <dbReference type="ARBA" id="ARBA00023170"/>
    </source>
</evidence>
<proteinExistence type="predicted"/>
<evidence type="ECO:0000256" key="5">
    <source>
        <dbReference type="ARBA" id="ARBA00023319"/>
    </source>
</evidence>
<dbReference type="GO" id="GO:0042101">
    <property type="term" value="C:T cell receptor complex"/>
    <property type="evidence" value="ECO:0007669"/>
    <property type="project" value="UniProtKB-KW"/>
</dbReference>
<dbReference type="GO" id="GO:0002250">
    <property type="term" value="P:adaptive immune response"/>
    <property type="evidence" value="ECO:0007669"/>
    <property type="project" value="UniProtKB-KW"/>
</dbReference>
<dbReference type="PROSITE" id="PS50835">
    <property type="entry name" value="IG_LIKE"/>
    <property type="match status" value="1"/>
</dbReference>
<feature type="signal peptide" evidence="7">
    <location>
        <begin position="1"/>
        <end position="27"/>
    </location>
</feature>
<organism evidence="9 10">
    <name type="scientific">Zosterops lateralis melanops</name>
    <dbReference type="NCBI Taxonomy" id="1220523"/>
    <lineage>
        <taxon>Eukaryota</taxon>
        <taxon>Metazoa</taxon>
        <taxon>Chordata</taxon>
        <taxon>Craniata</taxon>
        <taxon>Vertebrata</taxon>
        <taxon>Euteleostomi</taxon>
        <taxon>Archelosauria</taxon>
        <taxon>Archosauria</taxon>
        <taxon>Dinosauria</taxon>
        <taxon>Saurischia</taxon>
        <taxon>Theropoda</taxon>
        <taxon>Coelurosauria</taxon>
        <taxon>Aves</taxon>
        <taxon>Neognathae</taxon>
        <taxon>Neoaves</taxon>
        <taxon>Telluraves</taxon>
        <taxon>Australaves</taxon>
        <taxon>Passeriformes</taxon>
        <taxon>Sylvioidea</taxon>
        <taxon>Zosteropidae</taxon>
        <taxon>Zosterops</taxon>
    </lineage>
</organism>
<reference evidence="9" key="2">
    <citation type="submission" date="2025-09" db="UniProtKB">
        <authorList>
            <consortium name="Ensembl"/>
        </authorList>
    </citation>
    <scope>IDENTIFICATION</scope>
</reference>
<dbReference type="InterPro" id="IPR003599">
    <property type="entry name" value="Ig_sub"/>
</dbReference>
<dbReference type="SMART" id="SM00409">
    <property type="entry name" value="IG"/>
    <property type="match status" value="1"/>
</dbReference>
<dbReference type="PANTHER" id="PTHR19343">
    <property type="entry name" value="T CELL RECEPTOR ALPHA VARIABLE 1-2"/>
    <property type="match status" value="1"/>
</dbReference>
<dbReference type="InterPro" id="IPR036179">
    <property type="entry name" value="Ig-like_dom_sf"/>
</dbReference>
<dbReference type="SMART" id="SM00406">
    <property type="entry name" value="IGv"/>
    <property type="match status" value="1"/>
</dbReference>
<reference evidence="9" key="1">
    <citation type="submission" date="2025-08" db="UniProtKB">
        <authorList>
            <consortium name="Ensembl"/>
        </authorList>
    </citation>
    <scope>IDENTIFICATION</scope>
</reference>
<evidence type="ECO:0000256" key="7">
    <source>
        <dbReference type="SAM" id="SignalP"/>
    </source>
</evidence>
<accession>A0A8D2PJZ7</accession>
<dbReference type="AlphaFoldDB" id="A0A8D2PJZ7"/>
<dbReference type="GO" id="GO:0042605">
    <property type="term" value="F:peptide antigen binding"/>
    <property type="evidence" value="ECO:0007669"/>
    <property type="project" value="TreeGrafter"/>
</dbReference>
<evidence type="ECO:0000313" key="9">
    <source>
        <dbReference type="Ensembl" id="ENSZLMP00000015694.1"/>
    </source>
</evidence>
<keyword evidence="3" id="KW-1064">Adaptive immunity</keyword>
<evidence type="ECO:0000256" key="3">
    <source>
        <dbReference type="ARBA" id="ARBA00023130"/>
    </source>
</evidence>
<keyword evidence="1 7" id="KW-0732">Signal</keyword>
<keyword evidence="2" id="KW-0391">Immunity</keyword>
<keyword evidence="4" id="KW-0675">Receptor</keyword>
<name>A0A8D2PJZ7_ZOSLA</name>
<evidence type="ECO:0000256" key="1">
    <source>
        <dbReference type="ARBA" id="ARBA00022729"/>
    </source>
</evidence>
<keyword evidence="10" id="KW-1185">Reference proteome</keyword>
<feature type="chain" id="PRO_5046961402" description="Ig-like domain-containing protein" evidence="7">
    <location>
        <begin position="28"/>
        <end position="146"/>
    </location>
</feature>